<dbReference type="HOGENOM" id="CLU_623764_0_0_6"/>
<dbReference type="PATRIC" id="fig|271065.3.peg.933"/>
<dbReference type="PANTHER" id="PTHR37533:SF2">
    <property type="entry name" value="FLAGELLAR HOOK-LENGTH CONTROL PROTEIN"/>
    <property type="match status" value="1"/>
</dbReference>
<feature type="region of interest" description="Disordered" evidence="1">
    <location>
        <begin position="483"/>
        <end position="515"/>
    </location>
</feature>
<dbReference type="RefSeq" id="WP_014147407.1">
    <property type="nucleotide sequence ID" value="NC_016112.1"/>
</dbReference>
<dbReference type="Pfam" id="PF02120">
    <property type="entry name" value="Flg_hook"/>
    <property type="match status" value="1"/>
</dbReference>
<dbReference type="STRING" id="1091494.MEALZ_0912"/>
<dbReference type="KEGG" id="mah:MEALZ_0912"/>
<dbReference type="PANTHER" id="PTHR37533">
    <property type="entry name" value="FLAGELLAR HOOK-LENGTH CONTROL PROTEIN"/>
    <property type="match status" value="1"/>
</dbReference>
<protein>
    <recommendedName>
        <fullName evidence="2">Flagellar hook-length control protein-like C-terminal domain-containing protein</fullName>
    </recommendedName>
</protein>
<keyword evidence="4" id="KW-1185">Reference proteome</keyword>
<evidence type="ECO:0000313" key="3">
    <source>
        <dbReference type="EMBL" id="CCE22606.1"/>
    </source>
</evidence>
<evidence type="ECO:0000256" key="1">
    <source>
        <dbReference type="SAM" id="MobiDB-lite"/>
    </source>
</evidence>
<dbReference type="InterPro" id="IPR021136">
    <property type="entry name" value="Flagellar_hook_control-like_C"/>
</dbReference>
<dbReference type="AlphaFoldDB" id="G4T3B4"/>
<dbReference type="CDD" id="cd17470">
    <property type="entry name" value="T3SS_Flik_C"/>
    <property type="match status" value="1"/>
</dbReference>
<sequence>MNALNLLTMLSGSIGKENLSPLFQGENKASGDFAETLMAQIGLLSQPQAQENLTLPMADLAELTEQLTQLTSFDSERMSSAMQEIAGLLGNKLPSSEHFDQEIDLEKTMRKLSEVLAHIEAATESLTHSTGMSGNVERAETDEARLLDHSAEETPAAIPVTTMPLNIIKSPDETILAVDANTKLPLENQSDDTGITDGEGNIPKLIKNILQTTKRLERTVLKDAQAMPATMRSDHNVLDNTQAIPVSTMPLNIIKSPDETILAVDANTKLPLENQSDDTGITDSDGNIPKLIKNILQNGEELSNGKSLIEEQRLAGESKVSTDGKAVDLHAKTDSETASIEKKLAPSTAVEKPVSKMALDMAQLHRQIAGQTKIEAPAMSKPMAHPEWDQELGERIVWMNNRAMPFAELKLNPQHLGPISIRIDMNQDQTTIAFSAQQAAVKEAIEAAIPKLREMMGAQQLNVAEISVTQASLGEQAKLPGFGQAAQQQNEGGQKNSRGTRPFENSDSAANASEDADNANAIVSSGILNIFA</sequence>
<evidence type="ECO:0000259" key="2">
    <source>
        <dbReference type="Pfam" id="PF02120"/>
    </source>
</evidence>
<evidence type="ECO:0000313" key="4">
    <source>
        <dbReference type="Proteomes" id="UP000008315"/>
    </source>
</evidence>
<dbReference type="Gene3D" id="3.30.750.140">
    <property type="match status" value="1"/>
</dbReference>
<feature type="compositionally biased region" description="Low complexity" evidence="1">
    <location>
        <begin position="505"/>
        <end position="515"/>
    </location>
</feature>
<organism evidence="3 4">
    <name type="scientific">Methylotuvimicrobium alcaliphilum (strain DSM 19304 / NCIMB 14124 / VKM B-2133 / 20Z)</name>
    <name type="common">Methylomicrobium alcaliphilum</name>
    <dbReference type="NCBI Taxonomy" id="1091494"/>
    <lineage>
        <taxon>Bacteria</taxon>
        <taxon>Pseudomonadati</taxon>
        <taxon>Pseudomonadota</taxon>
        <taxon>Gammaproteobacteria</taxon>
        <taxon>Methylococcales</taxon>
        <taxon>Methylococcaceae</taxon>
        <taxon>Methylotuvimicrobium</taxon>
    </lineage>
</organism>
<feature type="domain" description="Flagellar hook-length control protein-like C-terminal" evidence="2">
    <location>
        <begin position="394"/>
        <end position="472"/>
    </location>
</feature>
<proteinExistence type="predicted"/>
<dbReference type="Proteomes" id="UP000008315">
    <property type="component" value="Chromosome"/>
</dbReference>
<dbReference type="InterPro" id="IPR052563">
    <property type="entry name" value="FliK"/>
</dbReference>
<reference evidence="4" key="1">
    <citation type="journal article" date="2012" name="J. Bacteriol.">
        <title>Genome sequence of the haloalkaliphilic methanotrophic bacterium Methylomicrobium alcaliphilum 20Z.</title>
        <authorList>
            <person name="Vuilleumier S."/>
            <person name="Khmelenina V.N."/>
            <person name="Bringel F."/>
            <person name="Reshetnikov A.S."/>
            <person name="Lajus A."/>
            <person name="Mangenot S."/>
            <person name="Rouy Z."/>
            <person name="Op den Camp H.J."/>
            <person name="Jetten M.S."/>
            <person name="Dispirito A.A."/>
            <person name="Dunfield P."/>
            <person name="Klotz M.G."/>
            <person name="Semrau J.D."/>
            <person name="Stein L.Y."/>
            <person name="Barbe V."/>
            <person name="Medigue C."/>
            <person name="Trotsenko Y.A."/>
            <person name="Kalyuzhnaya M.G."/>
        </authorList>
    </citation>
    <scope>NUCLEOTIDE SEQUENCE [LARGE SCALE GENOMIC DNA]</scope>
    <source>
        <strain evidence="4">DSM 19304 / NCIMB 14124 / VKM B-2133 / 20Z</strain>
    </source>
</reference>
<dbReference type="EMBL" id="FO082060">
    <property type="protein sequence ID" value="CCE22606.1"/>
    <property type="molecule type" value="Genomic_DNA"/>
</dbReference>
<dbReference type="InterPro" id="IPR038610">
    <property type="entry name" value="FliK-like_C_sf"/>
</dbReference>
<feature type="compositionally biased region" description="Low complexity" evidence="1">
    <location>
        <begin position="483"/>
        <end position="494"/>
    </location>
</feature>
<gene>
    <name evidence="3" type="ordered locus">MEALZ_0912</name>
</gene>
<name>G4T3B4_META2</name>
<accession>G4T3B4</accession>